<dbReference type="WBParaSite" id="ACRNAN_scaffold979.g31266.t1">
    <property type="protein sequence ID" value="ACRNAN_scaffold979.g31266.t1"/>
    <property type="gene ID" value="ACRNAN_scaffold979.g31266"/>
</dbReference>
<reference evidence="3" key="1">
    <citation type="submission" date="2022-11" db="UniProtKB">
        <authorList>
            <consortium name="WormBaseParasite"/>
        </authorList>
    </citation>
    <scope>IDENTIFICATION</scope>
</reference>
<feature type="region of interest" description="Disordered" evidence="1">
    <location>
        <begin position="25"/>
        <end position="99"/>
    </location>
</feature>
<evidence type="ECO:0000256" key="1">
    <source>
        <dbReference type="SAM" id="MobiDB-lite"/>
    </source>
</evidence>
<name>A0A914ENK1_9BILA</name>
<feature type="compositionally biased region" description="Basic and acidic residues" evidence="1">
    <location>
        <begin position="83"/>
        <end position="99"/>
    </location>
</feature>
<evidence type="ECO:0000313" key="3">
    <source>
        <dbReference type="WBParaSite" id="ACRNAN_scaffold979.g31266.t1"/>
    </source>
</evidence>
<keyword evidence="2" id="KW-1185">Reference proteome</keyword>
<dbReference type="AlphaFoldDB" id="A0A914ENK1"/>
<protein>
    <submittedName>
        <fullName evidence="3">Uncharacterized protein</fullName>
    </submittedName>
</protein>
<feature type="compositionally biased region" description="Basic and acidic residues" evidence="1">
    <location>
        <begin position="25"/>
        <end position="50"/>
    </location>
</feature>
<dbReference type="Proteomes" id="UP000887540">
    <property type="component" value="Unplaced"/>
</dbReference>
<evidence type="ECO:0000313" key="2">
    <source>
        <dbReference type="Proteomes" id="UP000887540"/>
    </source>
</evidence>
<sequence length="99" mass="11172">MAKLIEKDCKECDLKENSPKFAKEANLKSEEKSKKEDKSNKDCKVCDTDKGKRKSLTEKISSLLPKESKKGNGAVVVKNKGPKTLEDVQAKKDRKLFEE</sequence>
<proteinExistence type="predicted"/>
<accession>A0A914ENK1</accession>
<organism evidence="2 3">
    <name type="scientific">Acrobeloides nanus</name>
    <dbReference type="NCBI Taxonomy" id="290746"/>
    <lineage>
        <taxon>Eukaryota</taxon>
        <taxon>Metazoa</taxon>
        <taxon>Ecdysozoa</taxon>
        <taxon>Nematoda</taxon>
        <taxon>Chromadorea</taxon>
        <taxon>Rhabditida</taxon>
        <taxon>Tylenchina</taxon>
        <taxon>Cephalobomorpha</taxon>
        <taxon>Cephaloboidea</taxon>
        <taxon>Cephalobidae</taxon>
        <taxon>Acrobeloides</taxon>
    </lineage>
</organism>